<protein>
    <submittedName>
        <fullName evidence="7">Orexin receptor type 2-like</fullName>
    </submittedName>
</protein>
<keyword evidence="4" id="KW-0807">Transducer</keyword>
<proteinExistence type="predicted"/>
<keyword evidence="5" id="KW-1133">Transmembrane helix</keyword>
<keyword evidence="6" id="KW-1185">Reference proteome</keyword>
<name>A0ABM3N6H3_GALME</name>
<evidence type="ECO:0000256" key="1">
    <source>
        <dbReference type="ARBA" id="ARBA00004141"/>
    </source>
</evidence>
<dbReference type="GeneID" id="128202527"/>
<sequence length="102" mass="11623">MEQNDAITFLALVSHVLCYANSAINPLIYNFMSGKFRREFRRSFCCSASPIRENFTTLTHLTTSKTKRPCDLVTFECRTPAHYKSVCSSSLVGNGYRNNCLR</sequence>
<evidence type="ECO:0000313" key="7">
    <source>
        <dbReference type="RefSeq" id="XP_052759185.1"/>
    </source>
</evidence>
<dbReference type="PANTHER" id="PTHR45695">
    <property type="entry name" value="LEUCOKININ RECEPTOR-RELATED"/>
    <property type="match status" value="1"/>
</dbReference>
<evidence type="ECO:0000256" key="3">
    <source>
        <dbReference type="ARBA" id="ARBA00023170"/>
    </source>
</evidence>
<feature type="transmembrane region" description="Helical" evidence="5">
    <location>
        <begin position="6"/>
        <end position="32"/>
    </location>
</feature>
<evidence type="ECO:0000256" key="4">
    <source>
        <dbReference type="ARBA" id="ARBA00023224"/>
    </source>
</evidence>
<evidence type="ECO:0000256" key="2">
    <source>
        <dbReference type="ARBA" id="ARBA00023040"/>
    </source>
</evidence>
<comment type="subcellular location">
    <subcellularLocation>
        <location evidence="1">Membrane</location>
        <topology evidence="1">Multi-pass membrane protein</topology>
    </subcellularLocation>
</comment>
<accession>A0ABM3N6H3</accession>
<organism evidence="6 7">
    <name type="scientific">Galleria mellonella</name>
    <name type="common">Greater wax moth</name>
    <dbReference type="NCBI Taxonomy" id="7137"/>
    <lineage>
        <taxon>Eukaryota</taxon>
        <taxon>Metazoa</taxon>
        <taxon>Ecdysozoa</taxon>
        <taxon>Arthropoda</taxon>
        <taxon>Hexapoda</taxon>
        <taxon>Insecta</taxon>
        <taxon>Pterygota</taxon>
        <taxon>Neoptera</taxon>
        <taxon>Endopterygota</taxon>
        <taxon>Lepidoptera</taxon>
        <taxon>Glossata</taxon>
        <taxon>Ditrysia</taxon>
        <taxon>Pyraloidea</taxon>
        <taxon>Pyralidae</taxon>
        <taxon>Galleriinae</taxon>
        <taxon>Galleria</taxon>
    </lineage>
</organism>
<dbReference type="RefSeq" id="XP_052759185.1">
    <property type="nucleotide sequence ID" value="XM_052903225.1"/>
</dbReference>
<evidence type="ECO:0000256" key="5">
    <source>
        <dbReference type="SAM" id="Phobius"/>
    </source>
</evidence>
<gene>
    <name evidence="7" type="primary">LOC128202527</name>
</gene>
<dbReference type="PANTHER" id="PTHR45695:SF15">
    <property type="entry name" value="OPSIN RH2"/>
    <property type="match status" value="1"/>
</dbReference>
<dbReference type="Proteomes" id="UP001652740">
    <property type="component" value="Unplaced"/>
</dbReference>
<keyword evidence="3" id="KW-0675">Receptor</keyword>
<reference evidence="7" key="1">
    <citation type="submission" date="2025-08" db="UniProtKB">
        <authorList>
            <consortium name="RefSeq"/>
        </authorList>
    </citation>
    <scope>IDENTIFICATION</scope>
    <source>
        <tissue evidence="7">Whole larvae</tissue>
    </source>
</reference>
<dbReference type="SUPFAM" id="SSF81321">
    <property type="entry name" value="Family A G protein-coupled receptor-like"/>
    <property type="match status" value="1"/>
</dbReference>
<keyword evidence="5" id="KW-0472">Membrane</keyword>
<evidence type="ECO:0000313" key="6">
    <source>
        <dbReference type="Proteomes" id="UP001652740"/>
    </source>
</evidence>
<keyword evidence="5" id="KW-0812">Transmembrane</keyword>
<dbReference type="Gene3D" id="1.20.1070.10">
    <property type="entry name" value="Rhodopsin 7-helix transmembrane proteins"/>
    <property type="match status" value="1"/>
</dbReference>
<keyword evidence="2" id="KW-0297">G-protein coupled receptor</keyword>